<dbReference type="EnsemblPlants" id="EMT16263">
    <property type="protein sequence ID" value="EMT16263"/>
    <property type="gene ID" value="F775_04550"/>
</dbReference>
<dbReference type="ExpressionAtlas" id="N1R3J6">
    <property type="expression patterns" value="baseline"/>
</dbReference>
<evidence type="ECO:0000313" key="2">
    <source>
        <dbReference type="EnsemblPlants" id="EMT16263"/>
    </source>
</evidence>
<protein>
    <recommendedName>
        <fullName evidence="1">R13L1/DRL21-like LRR repeat region domain-containing protein</fullName>
    </recommendedName>
</protein>
<accession>N1R3J6</accession>
<name>N1R3J6_AEGTA</name>
<dbReference type="SUPFAM" id="SSF52058">
    <property type="entry name" value="L domain-like"/>
    <property type="match status" value="1"/>
</dbReference>
<dbReference type="PANTHER" id="PTHR47186:SF51">
    <property type="entry name" value="NB-ARC DOMAIN-CONTAINING PROTEIN"/>
    <property type="match status" value="1"/>
</dbReference>
<dbReference type="Pfam" id="PF25019">
    <property type="entry name" value="LRR_R13L1-DRL21"/>
    <property type="match status" value="1"/>
</dbReference>
<sequence>MAPTECRLYWHILSSRIHWLLKNLQVLSLRYCKALHSLPSAMTQLCSLRCFCLIGAEINHVPKVLADKNHLKELSLEWTEQREEKYQEEEVSNAEGVFEQLIPSRNLEALFIRLYFGRRYPTWFGTTYLCSLIHLTLRYSRSCVDLPPLGQLPNLKYLLIVRSYALTKVGPEFVGYRNRDPICSELVAFPKLEWLIIRDMPNWEEWSFFEEVEEFAVDEGREDGAAETRPEDAQSARLSLLPRFVMLRLEHCPKLRTLPRQVGEDTTNLKMLKLIGANNLKAVEDFPHLADLLLIEKCEGMERISNLPQVTKLHVHGCPNLSHVEGLGSLQQLWLGEDMQEVSSRWVPGLQVQHQRLHGEYLDVYTLSTS</sequence>
<dbReference type="InterPro" id="IPR056789">
    <property type="entry name" value="LRR_R13L1-DRL21"/>
</dbReference>
<feature type="domain" description="R13L1/DRL21-like LRR repeat region" evidence="1">
    <location>
        <begin position="65"/>
        <end position="161"/>
    </location>
</feature>
<dbReference type="PANTHER" id="PTHR47186">
    <property type="entry name" value="LEUCINE-RICH REPEAT-CONTAINING PROTEIN 57"/>
    <property type="match status" value="1"/>
</dbReference>
<reference evidence="2" key="1">
    <citation type="submission" date="2015-06" db="UniProtKB">
        <authorList>
            <consortium name="EnsemblPlants"/>
        </authorList>
    </citation>
    <scope>IDENTIFICATION</scope>
</reference>
<proteinExistence type="predicted"/>
<organism evidence="2">
    <name type="scientific">Aegilops tauschii</name>
    <name type="common">Tausch's goatgrass</name>
    <name type="synonym">Aegilops squarrosa</name>
    <dbReference type="NCBI Taxonomy" id="37682"/>
    <lineage>
        <taxon>Eukaryota</taxon>
        <taxon>Viridiplantae</taxon>
        <taxon>Streptophyta</taxon>
        <taxon>Embryophyta</taxon>
        <taxon>Tracheophyta</taxon>
        <taxon>Spermatophyta</taxon>
        <taxon>Magnoliopsida</taxon>
        <taxon>Liliopsida</taxon>
        <taxon>Poales</taxon>
        <taxon>Poaceae</taxon>
        <taxon>BOP clade</taxon>
        <taxon>Pooideae</taxon>
        <taxon>Triticodae</taxon>
        <taxon>Triticeae</taxon>
        <taxon>Triticinae</taxon>
        <taxon>Aegilops</taxon>
    </lineage>
</organism>
<dbReference type="AlphaFoldDB" id="N1R3J6"/>
<dbReference type="InterPro" id="IPR032675">
    <property type="entry name" value="LRR_dom_sf"/>
</dbReference>
<dbReference type="Gene3D" id="3.80.10.10">
    <property type="entry name" value="Ribonuclease Inhibitor"/>
    <property type="match status" value="2"/>
</dbReference>
<evidence type="ECO:0000259" key="1">
    <source>
        <dbReference type="Pfam" id="PF25019"/>
    </source>
</evidence>